<feature type="transmembrane region" description="Helical" evidence="1">
    <location>
        <begin position="371"/>
        <end position="390"/>
    </location>
</feature>
<dbReference type="PANTHER" id="PTHR43081:SF1">
    <property type="entry name" value="ADENYLATE CYCLASE, TERMINAL-DIFFERENTIATION SPECIFIC"/>
    <property type="match status" value="1"/>
</dbReference>
<sequence>MSLIILFAAASFGAPLFDRLSSLVFDEYQRINPREPAGAPLLIVDIDEKSLDELGQWPWPRSQIALLVERLGELGAAVIAFDIAFAEADRTSLQQTLDELRAAGADIAFPEGVPELDNDAVFARTLAANPTVTGLALTNELESELPGPKAGFAFAGRDPTEILPSYRGGLHNLTIFDEAALGLGFFSFPPAVDGIVRKVPLVASAHGKLYPSLGMEALRVAQQASNFVVVSTGASGEAEAGAPAIVSVRTGAFDAPTDGAGQLWLYYSGKVADNTMSASEILGKAPDLPALEGRIAGHIVLIGTSAVGLRDLVVTPLGSGVPGVSVHAELIDQVLSRTFLSRPDYMPGLEYFLAISVAALLIFTIRPGRPFMGASVATLLFVSVFGLSWYLFSERHVLLDPLLPSLATVLVFVAVTIAQYLTSEREKRFIRSAFGRYLSPAMVSRLSVDPKSLKLGGELKELTLLFCDIRGFTSLSENLDPEGLTRLLNEFLTPMTDELLQSGATIDKYMGDAIMAFWNAPLEVPDHRAAARGAALGMIRRLSELNKESQAEIRIGIGLNTGPCCVGNLGSSQRFNYSAIGDAVNVAARIESITKSYGLSVLLAESVLDTVSTEDNGQVLFEVDSVQVVGRDEPLVLYTVFEEAELDGMSRLELERAQSAFLTSYRSGDFESAFVQAKSLEESAPQVLRQLYGVYMTRLSEFVTSPPSNWTGVFRFDQK</sequence>
<dbReference type="GO" id="GO:0004016">
    <property type="term" value="F:adenylate cyclase activity"/>
    <property type="evidence" value="ECO:0007669"/>
    <property type="project" value="UniProtKB-ARBA"/>
</dbReference>
<dbReference type="PANTHER" id="PTHR43081">
    <property type="entry name" value="ADENYLATE CYCLASE, TERMINAL-DIFFERENTIATION SPECIFIC-RELATED"/>
    <property type="match status" value="1"/>
</dbReference>
<comment type="caution">
    <text evidence="3">The sequence shown here is derived from an EMBL/GenBank/DDBJ whole genome shotgun (WGS) entry which is preliminary data.</text>
</comment>
<dbReference type="Proteomes" id="UP001151234">
    <property type="component" value="Unassembled WGS sequence"/>
</dbReference>
<dbReference type="AlphaFoldDB" id="A0A9X3ULW1"/>
<dbReference type="CDD" id="cd07302">
    <property type="entry name" value="CHD"/>
    <property type="match status" value="1"/>
</dbReference>
<feature type="transmembrane region" description="Helical" evidence="1">
    <location>
        <begin position="402"/>
        <end position="421"/>
    </location>
</feature>
<dbReference type="InterPro" id="IPR029787">
    <property type="entry name" value="Nucleotide_cyclase"/>
</dbReference>
<proteinExistence type="predicted"/>
<dbReference type="InterPro" id="IPR007890">
    <property type="entry name" value="CHASE2"/>
</dbReference>
<dbReference type="Gene3D" id="3.30.70.1230">
    <property type="entry name" value="Nucleotide cyclase"/>
    <property type="match status" value="1"/>
</dbReference>
<keyword evidence="4" id="KW-1185">Reference proteome</keyword>
<dbReference type="SMART" id="SM01080">
    <property type="entry name" value="CHASE2"/>
    <property type="match status" value="1"/>
</dbReference>
<evidence type="ECO:0000313" key="4">
    <source>
        <dbReference type="Proteomes" id="UP001151234"/>
    </source>
</evidence>
<evidence type="ECO:0000259" key="2">
    <source>
        <dbReference type="PROSITE" id="PS50125"/>
    </source>
</evidence>
<gene>
    <name evidence="3" type="ORF">OQ273_19745</name>
</gene>
<evidence type="ECO:0000313" key="3">
    <source>
        <dbReference type="EMBL" id="MDA5400817.1"/>
    </source>
</evidence>
<dbReference type="InterPro" id="IPR001054">
    <property type="entry name" value="A/G_cyclase"/>
</dbReference>
<dbReference type="SMART" id="SM00044">
    <property type="entry name" value="CYCc"/>
    <property type="match status" value="1"/>
</dbReference>
<feature type="transmembrane region" description="Helical" evidence="1">
    <location>
        <begin position="345"/>
        <end position="364"/>
    </location>
</feature>
<dbReference type="Pfam" id="PF00211">
    <property type="entry name" value="Guanylate_cyc"/>
    <property type="match status" value="1"/>
</dbReference>
<name>A0A9X3ULW1_9HYPH</name>
<feature type="domain" description="Guanylate cyclase" evidence="2">
    <location>
        <begin position="463"/>
        <end position="591"/>
    </location>
</feature>
<organism evidence="3 4">
    <name type="scientific">Hoeflea prorocentri</name>
    <dbReference type="NCBI Taxonomy" id="1922333"/>
    <lineage>
        <taxon>Bacteria</taxon>
        <taxon>Pseudomonadati</taxon>
        <taxon>Pseudomonadota</taxon>
        <taxon>Alphaproteobacteria</taxon>
        <taxon>Hyphomicrobiales</taxon>
        <taxon>Rhizobiaceae</taxon>
        <taxon>Hoeflea</taxon>
    </lineage>
</organism>
<accession>A0A9X3ULW1</accession>
<dbReference type="SUPFAM" id="SSF55073">
    <property type="entry name" value="Nucleotide cyclase"/>
    <property type="match status" value="1"/>
</dbReference>
<dbReference type="Pfam" id="PF05226">
    <property type="entry name" value="CHASE2"/>
    <property type="match status" value="1"/>
</dbReference>
<dbReference type="EMBL" id="JAPJZI010000001">
    <property type="protein sequence ID" value="MDA5400817.1"/>
    <property type="molecule type" value="Genomic_DNA"/>
</dbReference>
<evidence type="ECO:0000256" key="1">
    <source>
        <dbReference type="SAM" id="Phobius"/>
    </source>
</evidence>
<dbReference type="PROSITE" id="PS50125">
    <property type="entry name" value="GUANYLATE_CYCLASE_2"/>
    <property type="match status" value="1"/>
</dbReference>
<dbReference type="RefSeq" id="WP_267992642.1">
    <property type="nucleotide sequence ID" value="NZ_JAPJZI010000001.1"/>
</dbReference>
<reference evidence="3" key="1">
    <citation type="submission" date="2022-11" db="EMBL/GenBank/DDBJ databases">
        <title>Draft genome sequence of Hoeflea poritis E7-10 and Hoeflea prorocentri PM5-8, separated from scleractinian coral Porites lutea and marine dinoflagellate.</title>
        <authorList>
            <person name="Zhang G."/>
            <person name="Wei Q."/>
            <person name="Cai L."/>
        </authorList>
    </citation>
    <scope>NUCLEOTIDE SEQUENCE</scope>
    <source>
        <strain evidence="3">PM5-8</strain>
    </source>
</reference>
<keyword evidence="1" id="KW-1133">Transmembrane helix</keyword>
<keyword evidence="1" id="KW-0472">Membrane</keyword>
<keyword evidence="1" id="KW-0812">Transmembrane</keyword>
<dbReference type="GO" id="GO:0035556">
    <property type="term" value="P:intracellular signal transduction"/>
    <property type="evidence" value="ECO:0007669"/>
    <property type="project" value="InterPro"/>
</dbReference>
<protein>
    <submittedName>
        <fullName evidence="3">Adenylate/guanylate cyclase domain-containing protein</fullName>
    </submittedName>
</protein>
<dbReference type="GO" id="GO:0006171">
    <property type="term" value="P:cAMP biosynthetic process"/>
    <property type="evidence" value="ECO:0007669"/>
    <property type="project" value="TreeGrafter"/>
</dbReference>
<dbReference type="InterPro" id="IPR050697">
    <property type="entry name" value="Adenylyl/Guanylyl_Cyclase_3/4"/>
</dbReference>